<keyword evidence="11 14" id="KW-0472">Membrane</keyword>
<dbReference type="SUPFAM" id="SSF56935">
    <property type="entry name" value="Porins"/>
    <property type="match status" value="1"/>
</dbReference>
<dbReference type="Pfam" id="PF07715">
    <property type="entry name" value="Plug"/>
    <property type="match status" value="1"/>
</dbReference>
<dbReference type="InterPro" id="IPR039426">
    <property type="entry name" value="TonB-dep_rcpt-like"/>
</dbReference>
<keyword evidence="10 15" id="KW-0798">TonB box</keyword>
<evidence type="ECO:0000256" key="1">
    <source>
        <dbReference type="ARBA" id="ARBA00004571"/>
    </source>
</evidence>
<dbReference type="Proteomes" id="UP001377830">
    <property type="component" value="Chromosome"/>
</dbReference>
<evidence type="ECO:0000313" key="18">
    <source>
        <dbReference type="EMBL" id="BES84047.1"/>
    </source>
</evidence>
<organism evidence="18 19">
    <name type="scientific">Pectobacterium araliae</name>
    <dbReference type="NCBI Taxonomy" id="3073862"/>
    <lineage>
        <taxon>Bacteria</taxon>
        <taxon>Pseudomonadati</taxon>
        <taxon>Pseudomonadota</taxon>
        <taxon>Gammaproteobacteria</taxon>
        <taxon>Enterobacterales</taxon>
        <taxon>Pectobacteriaceae</taxon>
        <taxon>Pectobacterium</taxon>
    </lineage>
</organism>
<keyword evidence="7" id="KW-0732">Signal</keyword>
<keyword evidence="3 14" id="KW-0813">Transport</keyword>
<dbReference type="InterPro" id="IPR011662">
    <property type="entry name" value="Secretin/TonB_short_N"/>
</dbReference>
<dbReference type="EMBL" id="AP028908">
    <property type="protein sequence ID" value="BES84047.1"/>
    <property type="molecule type" value="Genomic_DNA"/>
</dbReference>
<evidence type="ECO:0000256" key="16">
    <source>
        <dbReference type="SAM" id="Phobius"/>
    </source>
</evidence>
<sequence>MKKRYDTRNTSGAGLKKRLFFTSMLNINTVLLLGATATPMLTYAVGVNDTTSFAIPAGDLQKGLLAIAEQSKQTISFNPALVVDYQSAALVGNYSTRQAVLSLLQGTPLVLITTDNGTLTIVSSRSQDVDTAKSDNKTLPGITVSAAGEEGFLSSNTATTRSGAPLQLTPQSVAVVNSEVMRKQSAQTVSDVLRNVSGVTVMPSSLGSSSVNIRGYQASVLVEGFNASSSSTPLDFPAIALESVEVLKGPGAILVGSSSPGGVVNIVRKKPQAEARNEINIGYGSYNEHQLGLDSTGALNDDGRLSYRVITSGSKSDRNAAHYDGKKDFYFAPSLRWKDDTTDFTLSFSRNVRTTPFNPYTVMYHGKPWTGNLPEPLGRKDDKLTLRQNVFSYSLEQVLSDHWTFFSKATYDDSQSYQYGWYNGLELAEDMTVWLNTFSQGGESRALDTENYLKAKYEWGDLASTSIVGVSASRTNSVTYQALSFGDWYNVPIQQPLPDLPSAKAPYRKYYGESRPLGAFLQQNVDYNDWHLTSGLRYSSEWHGVFNHSEASDSEREEVWSPSVGLLYEITPWVAIYGNYIKGYQPPSYRKNNGDLLPSQISKQNEVGLKFDLLDSRLSITTAAYRIRFNNYQYFSYTSEDYVSGPGYSSEGFEVDVQGNVLPGLDIIGHYNYGKTDFSVDSDAHEALPRHHASLWANYQFQSPQLSGFSAGVGLTYSSAANMDRQKAYTIPAQLQTDASLAYIYGKYGLNFTVKNLFNQDLYVSSLGGEPQFVPLQQPRSFLLTASYQF</sequence>
<dbReference type="Pfam" id="PF00593">
    <property type="entry name" value="TonB_dep_Rec_b-barrel"/>
    <property type="match status" value="1"/>
</dbReference>
<keyword evidence="19" id="KW-1185">Reference proteome</keyword>
<evidence type="ECO:0000256" key="9">
    <source>
        <dbReference type="ARBA" id="ARBA00023065"/>
    </source>
</evidence>
<evidence type="ECO:0000256" key="12">
    <source>
        <dbReference type="ARBA" id="ARBA00023170"/>
    </source>
</evidence>
<dbReference type="InterPro" id="IPR037066">
    <property type="entry name" value="Plug_dom_sf"/>
</dbReference>
<evidence type="ECO:0000259" key="17">
    <source>
        <dbReference type="SMART" id="SM00965"/>
    </source>
</evidence>
<evidence type="ECO:0000256" key="5">
    <source>
        <dbReference type="ARBA" id="ARBA00022496"/>
    </source>
</evidence>
<dbReference type="InterPro" id="IPR010105">
    <property type="entry name" value="TonB_sidphr_rcpt"/>
</dbReference>
<keyword evidence="6 14" id="KW-0812">Transmembrane</keyword>
<keyword evidence="13 14" id="KW-0998">Cell outer membrane</keyword>
<dbReference type="Gene3D" id="3.55.50.30">
    <property type="match status" value="1"/>
</dbReference>
<reference evidence="19" key="1">
    <citation type="journal article" date="2024" name="Int. J. Syst. Evol. Microbiol.">
        <title>Pectobacterium araliae sp. nov., a pathogen causing bacterial soft rot of Japanese angelica tree in Japan.</title>
        <authorList>
            <person name="Sawada H."/>
            <person name="Someya N."/>
            <person name="Morohoshi T."/>
            <person name="Ono M."/>
            <person name="Satou M."/>
        </authorList>
    </citation>
    <scope>NUCLEOTIDE SEQUENCE [LARGE SCALE GENOMIC DNA]</scope>
    <source>
        <strain evidence="19">MAFF 302110</strain>
    </source>
</reference>
<dbReference type="InterPro" id="IPR000531">
    <property type="entry name" value="Beta-barrel_TonB"/>
</dbReference>
<dbReference type="NCBIfam" id="TIGR01783">
    <property type="entry name" value="TonB-siderophor"/>
    <property type="match status" value="1"/>
</dbReference>
<keyword evidence="12 18" id="KW-0675">Receptor</keyword>
<dbReference type="PANTHER" id="PTHR32552:SF68">
    <property type="entry name" value="FERRICHROME OUTER MEMBRANE TRANSPORTER_PHAGE RECEPTOR"/>
    <property type="match status" value="1"/>
</dbReference>
<dbReference type="GO" id="GO:0009279">
    <property type="term" value="C:cell outer membrane"/>
    <property type="evidence" value="ECO:0007669"/>
    <property type="project" value="UniProtKB-SubCell"/>
</dbReference>
<keyword evidence="8" id="KW-0408">Iron</keyword>
<dbReference type="InterPro" id="IPR012910">
    <property type="entry name" value="Plug_dom"/>
</dbReference>
<dbReference type="PANTHER" id="PTHR32552">
    <property type="entry name" value="FERRICHROME IRON RECEPTOR-RELATED"/>
    <property type="match status" value="1"/>
</dbReference>
<keyword evidence="5" id="KW-0410">Iron transport</keyword>
<gene>
    <name evidence="18" type="ORF">PEC302110_11440</name>
</gene>
<keyword evidence="16" id="KW-1133">Transmembrane helix</keyword>
<evidence type="ECO:0000256" key="7">
    <source>
        <dbReference type="ARBA" id="ARBA00022729"/>
    </source>
</evidence>
<comment type="subcellular location">
    <subcellularLocation>
        <location evidence="1 14">Cell outer membrane</location>
        <topology evidence="1 14">Multi-pass membrane protein</topology>
    </subcellularLocation>
</comment>
<evidence type="ECO:0000256" key="14">
    <source>
        <dbReference type="PROSITE-ProRule" id="PRU01360"/>
    </source>
</evidence>
<protein>
    <submittedName>
        <fullName evidence="18">TonB-dependent siderophore receptor</fullName>
    </submittedName>
</protein>
<dbReference type="InterPro" id="IPR036942">
    <property type="entry name" value="Beta-barrel_TonB_sf"/>
</dbReference>
<evidence type="ECO:0000256" key="3">
    <source>
        <dbReference type="ARBA" id="ARBA00022448"/>
    </source>
</evidence>
<evidence type="ECO:0000256" key="13">
    <source>
        <dbReference type="ARBA" id="ARBA00023237"/>
    </source>
</evidence>
<comment type="similarity">
    <text evidence="2 14 15">Belongs to the TonB-dependent receptor family.</text>
</comment>
<feature type="domain" description="Secretin/TonB short N-terminal" evidence="17">
    <location>
        <begin position="73"/>
        <end position="124"/>
    </location>
</feature>
<evidence type="ECO:0000256" key="6">
    <source>
        <dbReference type="ARBA" id="ARBA00022692"/>
    </source>
</evidence>
<keyword evidence="9" id="KW-0406">Ion transport</keyword>
<evidence type="ECO:0000313" key="19">
    <source>
        <dbReference type="Proteomes" id="UP001377830"/>
    </source>
</evidence>
<feature type="transmembrane region" description="Helical" evidence="16">
    <location>
        <begin position="20"/>
        <end position="45"/>
    </location>
</feature>
<keyword evidence="4 14" id="KW-1134">Transmembrane beta strand</keyword>
<evidence type="ECO:0000256" key="8">
    <source>
        <dbReference type="ARBA" id="ARBA00023004"/>
    </source>
</evidence>
<dbReference type="GO" id="GO:0015344">
    <property type="term" value="F:siderophore uptake transmembrane transporter activity"/>
    <property type="evidence" value="ECO:0007669"/>
    <property type="project" value="TreeGrafter"/>
</dbReference>
<dbReference type="Gene3D" id="2.170.130.10">
    <property type="entry name" value="TonB-dependent receptor, plug domain"/>
    <property type="match status" value="1"/>
</dbReference>
<dbReference type="GO" id="GO:0015891">
    <property type="term" value="P:siderophore transport"/>
    <property type="evidence" value="ECO:0007669"/>
    <property type="project" value="InterPro"/>
</dbReference>
<evidence type="ECO:0000256" key="15">
    <source>
        <dbReference type="RuleBase" id="RU003357"/>
    </source>
</evidence>
<evidence type="ECO:0000256" key="10">
    <source>
        <dbReference type="ARBA" id="ARBA00023077"/>
    </source>
</evidence>
<dbReference type="AlphaFoldDB" id="A0AAN0MJX3"/>
<dbReference type="KEGG" id="parl:PEC302110_11440"/>
<evidence type="ECO:0000256" key="4">
    <source>
        <dbReference type="ARBA" id="ARBA00022452"/>
    </source>
</evidence>
<accession>A0AAN0MJX3</accession>
<dbReference type="RefSeq" id="WP_261848208.1">
    <property type="nucleotide sequence ID" value="NZ_AP028908.1"/>
</dbReference>
<dbReference type="PROSITE" id="PS52016">
    <property type="entry name" value="TONB_DEPENDENT_REC_3"/>
    <property type="match status" value="1"/>
</dbReference>
<dbReference type="CDD" id="cd01347">
    <property type="entry name" value="ligand_gated_channel"/>
    <property type="match status" value="1"/>
</dbReference>
<dbReference type="GO" id="GO:0038023">
    <property type="term" value="F:signaling receptor activity"/>
    <property type="evidence" value="ECO:0007669"/>
    <property type="project" value="InterPro"/>
</dbReference>
<dbReference type="SMART" id="SM00965">
    <property type="entry name" value="STN"/>
    <property type="match status" value="1"/>
</dbReference>
<name>A0AAN0MJX3_9GAMM</name>
<proteinExistence type="inferred from homology"/>
<evidence type="ECO:0000256" key="2">
    <source>
        <dbReference type="ARBA" id="ARBA00009810"/>
    </source>
</evidence>
<dbReference type="Gene3D" id="2.40.170.20">
    <property type="entry name" value="TonB-dependent receptor, beta-barrel domain"/>
    <property type="match status" value="1"/>
</dbReference>
<evidence type="ECO:0000256" key="11">
    <source>
        <dbReference type="ARBA" id="ARBA00023136"/>
    </source>
</evidence>